<evidence type="ECO:0000256" key="7">
    <source>
        <dbReference type="SAM" id="Phobius"/>
    </source>
</evidence>
<evidence type="ECO:0000313" key="11">
    <source>
        <dbReference type="Proteomes" id="UP000271098"/>
    </source>
</evidence>
<comment type="similarity">
    <text evidence="2">Belongs to the EMP24/GP25L family.</text>
</comment>
<evidence type="ECO:0000256" key="1">
    <source>
        <dbReference type="ARBA" id="ARBA00004479"/>
    </source>
</evidence>
<keyword evidence="3 7" id="KW-0812">Transmembrane</keyword>
<dbReference type="AlphaFoldDB" id="A0A183EFY3"/>
<dbReference type="PANTHER" id="PTHR22811">
    <property type="entry name" value="TRANSMEMBRANE EMP24 DOMAIN-CONTAINING PROTEIN"/>
    <property type="match status" value="1"/>
</dbReference>
<keyword evidence="6 7" id="KW-0472">Membrane</keyword>
<evidence type="ECO:0000313" key="12">
    <source>
        <dbReference type="WBParaSite" id="GPUH_0001874401-mRNA-1"/>
    </source>
</evidence>
<dbReference type="WBParaSite" id="GPUH_0001874401-mRNA-1">
    <property type="protein sequence ID" value="GPUH_0001874401-mRNA-1"/>
    <property type="gene ID" value="GPUH_0001874401"/>
</dbReference>
<accession>A0A183EFY3</accession>
<name>A0A183EFY3_9BILA</name>
<reference evidence="9 11" key="2">
    <citation type="submission" date="2018-11" db="EMBL/GenBank/DDBJ databases">
        <authorList>
            <consortium name="Pathogen Informatics"/>
        </authorList>
    </citation>
    <scope>NUCLEOTIDE SEQUENCE [LARGE SCALE GENOMIC DNA]</scope>
</reference>
<organism evidence="13">
    <name type="scientific">Gongylonema pulchrum</name>
    <dbReference type="NCBI Taxonomy" id="637853"/>
    <lineage>
        <taxon>Eukaryota</taxon>
        <taxon>Metazoa</taxon>
        <taxon>Ecdysozoa</taxon>
        <taxon>Nematoda</taxon>
        <taxon>Chromadorea</taxon>
        <taxon>Rhabditida</taxon>
        <taxon>Spirurina</taxon>
        <taxon>Spiruromorpha</taxon>
        <taxon>Spiruroidea</taxon>
        <taxon>Gongylonematidae</taxon>
        <taxon>Gongylonema</taxon>
    </lineage>
</organism>
<evidence type="ECO:0000256" key="6">
    <source>
        <dbReference type="ARBA" id="ARBA00023136"/>
    </source>
</evidence>
<dbReference type="EMBL" id="UYRT01087236">
    <property type="protein sequence ID" value="VDN32331.1"/>
    <property type="molecule type" value="Genomic_DNA"/>
</dbReference>
<sequence>MTTRIAAMTQLETSASAIGDRLRVIDDYQTHHRLREATGRKRAEDLNERVLLWSLGQTAVILILGVAQVFLLRSFFTDKRSAY</sequence>
<evidence type="ECO:0000259" key="8">
    <source>
        <dbReference type="Pfam" id="PF01105"/>
    </source>
</evidence>
<evidence type="ECO:0000256" key="3">
    <source>
        <dbReference type="ARBA" id="ARBA00022692"/>
    </source>
</evidence>
<evidence type="ECO:0000313" key="13">
    <source>
        <dbReference type="WBParaSite" id="GPUH_0001989901-mRNA-1"/>
    </source>
</evidence>
<reference evidence="12 13" key="1">
    <citation type="submission" date="2016-06" db="UniProtKB">
        <authorList>
            <consortium name="WormBaseParasite"/>
        </authorList>
    </citation>
    <scope>IDENTIFICATION</scope>
</reference>
<keyword evidence="5 7" id="KW-1133">Transmembrane helix</keyword>
<dbReference type="EMBL" id="UYRT01089326">
    <property type="protein sequence ID" value="VDN34785.1"/>
    <property type="molecule type" value="Genomic_DNA"/>
</dbReference>
<dbReference type="Proteomes" id="UP000271098">
    <property type="component" value="Unassembled WGS sequence"/>
</dbReference>
<dbReference type="InterPro" id="IPR015720">
    <property type="entry name" value="Emp24-like"/>
</dbReference>
<dbReference type="OrthoDB" id="62956at2759"/>
<dbReference type="InterPro" id="IPR009038">
    <property type="entry name" value="GOLD_dom"/>
</dbReference>
<gene>
    <name evidence="9" type="ORF">GPUH_LOCUS18720</name>
    <name evidence="10" type="ORF">GPUH_LOCUS19874</name>
</gene>
<evidence type="ECO:0000256" key="2">
    <source>
        <dbReference type="ARBA" id="ARBA00007104"/>
    </source>
</evidence>
<dbReference type="WBParaSite" id="GPUH_0001989901-mRNA-1">
    <property type="protein sequence ID" value="GPUH_0001989901-mRNA-1"/>
    <property type="gene ID" value="GPUH_0001989901"/>
</dbReference>
<proteinExistence type="inferred from homology"/>
<dbReference type="Pfam" id="PF01105">
    <property type="entry name" value="EMP24_GP25L"/>
    <property type="match status" value="1"/>
</dbReference>
<feature type="domain" description="GOLD" evidence="8">
    <location>
        <begin position="7"/>
        <end position="76"/>
    </location>
</feature>
<keyword evidence="4" id="KW-0732">Signal</keyword>
<keyword evidence="11" id="KW-1185">Reference proteome</keyword>
<comment type="subcellular location">
    <subcellularLocation>
        <location evidence="1">Membrane</location>
        <topology evidence="1">Single-pass type I membrane protein</topology>
    </subcellularLocation>
</comment>
<protein>
    <submittedName>
        <fullName evidence="12 13">GOLD domain-containing protein</fullName>
    </submittedName>
</protein>
<evidence type="ECO:0000256" key="5">
    <source>
        <dbReference type="ARBA" id="ARBA00022989"/>
    </source>
</evidence>
<evidence type="ECO:0000313" key="9">
    <source>
        <dbReference type="EMBL" id="VDN32331.1"/>
    </source>
</evidence>
<evidence type="ECO:0000256" key="4">
    <source>
        <dbReference type="ARBA" id="ARBA00022729"/>
    </source>
</evidence>
<dbReference type="GO" id="GO:0016020">
    <property type="term" value="C:membrane"/>
    <property type="evidence" value="ECO:0007669"/>
    <property type="project" value="UniProtKB-SubCell"/>
</dbReference>
<feature type="transmembrane region" description="Helical" evidence="7">
    <location>
        <begin position="50"/>
        <end position="71"/>
    </location>
</feature>
<evidence type="ECO:0000313" key="10">
    <source>
        <dbReference type="EMBL" id="VDN34785.1"/>
    </source>
</evidence>